<sequence length="216" mass="23698">MAEIEVGRNILEANQNMADKFRQRFAAQGLKVLNLISSPGAGKTSILERTLTRLEGRIRCAVIEGDIQTDEDARRVAACGVPAVQIQTQGACHLDGPMIAEALEALDLSQLDLLIIENVGNLVCPVDFDLGEDMKVAVLSVTEGDDKPAKYPALFRAAGVLLVNKIDLLPYIDCDLQRIHDTCRALNPKQKVFDISCRTGEGLREWVGWLESWVKG</sequence>
<dbReference type="CDD" id="cd05390">
    <property type="entry name" value="HypB"/>
    <property type="match status" value="1"/>
</dbReference>
<protein>
    <submittedName>
        <fullName evidence="9">Hydrogenase nickel incorporation protein HypB</fullName>
    </submittedName>
</protein>
<evidence type="ECO:0000256" key="2">
    <source>
        <dbReference type="ARBA" id="ARBA00022596"/>
    </source>
</evidence>
<gene>
    <name evidence="9" type="primary">hypB</name>
    <name evidence="9" type="ORF">FAK_28960</name>
</gene>
<dbReference type="RefSeq" id="WP_338600832.1">
    <property type="nucleotide sequence ID" value="NZ_AP028679.1"/>
</dbReference>
<dbReference type="PIRSF" id="PIRSF005624">
    <property type="entry name" value="Ni-bind_GTPase"/>
    <property type="match status" value="1"/>
</dbReference>
<dbReference type="InterPro" id="IPR004392">
    <property type="entry name" value="Hyd_mat_HypB"/>
</dbReference>
<dbReference type="PANTHER" id="PTHR30134:SF2">
    <property type="entry name" value="HYDROGENASE MATURATION FACTOR HYPB"/>
    <property type="match status" value="1"/>
</dbReference>
<dbReference type="GO" id="GO:0051604">
    <property type="term" value="P:protein maturation"/>
    <property type="evidence" value="ECO:0007669"/>
    <property type="project" value="InterPro"/>
</dbReference>
<feature type="domain" description="CobW/HypB/UreG nucleotide-binding" evidence="8">
    <location>
        <begin position="33"/>
        <end position="193"/>
    </location>
</feature>
<accession>A0AAU9EIK6</accession>
<dbReference type="AlphaFoldDB" id="A0AAU9EIK6"/>
<evidence type="ECO:0000256" key="5">
    <source>
        <dbReference type="ARBA" id="ARBA00022801"/>
    </source>
</evidence>
<evidence type="ECO:0000256" key="3">
    <source>
        <dbReference type="ARBA" id="ARBA00022723"/>
    </source>
</evidence>
<dbReference type="Proteomes" id="UP001366166">
    <property type="component" value="Chromosome"/>
</dbReference>
<dbReference type="GO" id="GO:0016151">
    <property type="term" value="F:nickel cation binding"/>
    <property type="evidence" value="ECO:0007669"/>
    <property type="project" value="InterPro"/>
</dbReference>
<keyword evidence="3" id="KW-0479">Metal-binding</keyword>
<evidence type="ECO:0000256" key="7">
    <source>
        <dbReference type="ARBA" id="ARBA00023134"/>
    </source>
</evidence>
<dbReference type="KEGG" id="dmp:FAK_28960"/>
<organism evidence="9 10">
    <name type="scientific">Desulfoferula mesophila</name>
    <dbReference type="NCBI Taxonomy" id="3058419"/>
    <lineage>
        <taxon>Bacteria</taxon>
        <taxon>Pseudomonadati</taxon>
        <taxon>Thermodesulfobacteriota</taxon>
        <taxon>Desulfarculia</taxon>
        <taxon>Desulfarculales</taxon>
        <taxon>Desulfarculaceae</taxon>
        <taxon>Desulfoferula</taxon>
    </lineage>
</organism>
<dbReference type="GO" id="GO:0003924">
    <property type="term" value="F:GTPase activity"/>
    <property type="evidence" value="ECO:0007669"/>
    <property type="project" value="InterPro"/>
</dbReference>
<evidence type="ECO:0000256" key="1">
    <source>
        <dbReference type="ARBA" id="ARBA00006211"/>
    </source>
</evidence>
<dbReference type="SUPFAM" id="SSF52540">
    <property type="entry name" value="P-loop containing nucleoside triphosphate hydrolases"/>
    <property type="match status" value="1"/>
</dbReference>
<dbReference type="Gene3D" id="3.40.50.300">
    <property type="entry name" value="P-loop containing nucleotide triphosphate hydrolases"/>
    <property type="match status" value="1"/>
</dbReference>
<evidence type="ECO:0000313" key="9">
    <source>
        <dbReference type="EMBL" id="BEQ15830.1"/>
    </source>
</evidence>
<evidence type="ECO:0000259" key="8">
    <source>
        <dbReference type="Pfam" id="PF02492"/>
    </source>
</evidence>
<keyword evidence="2" id="KW-0533">Nickel</keyword>
<dbReference type="Pfam" id="PF02492">
    <property type="entry name" value="cobW"/>
    <property type="match status" value="1"/>
</dbReference>
<keyword evidence="6" id="KW-0862">Zinc</keyword>
<dbReference type="PANTHER" id="PTHR30134">
    <property type="entry name" value="HYDROGENASE PROTEIN ASSEMBLY PROTEIN, NICKEL CHAPERONE"/>
    <property type="match status" value="1"/>
</dbReference>
<dbReference type="GO" id="GO:0008270">
    <property type="term" value="F:zinc ion binding"/>
    <property type="evidence" value="ECO:0007669"/>
    <property type="project" value="TreeGrafter"/>
</dbReference>
<keyword evidence="4" id="KW-0547">Nucleotide-binding</keyword>
<name>A0AAU9EIK6_9BACT</name>
<evidence type="ECO:0000313" key="10">
    <source>
        <dbReference type="Proteomes" id="UP001366166"/>
    </source>
</evidence>
<evidence type="ECO:0000256" key="4">
    <source>
        <dbReference type="ARBA" id="ARBA00022741"/>
    </source>
</evidence>
<dbReference type="InterPro" id="IPR003495">
    <property type="entry name" value="CobW/HypB/UreG_nucleotide-bd"/>
</dbReference>
<comment type="similarity">
    <text evidence="1">Belongs to the SIMIBI class G3E GTPase family. HypB/HupM subfamily.</text>
</comment>
<evidence type="ECO:0000256" key="6">
    <source>
        <dbReference type="ARBA" id="ARBA00022833"/>
    </source>
</evidence>
<proteinExistence type="inferred from homology"/>
<keyword evidence="7" id="KW-0342">GTP-binding</keyword>
<reference evidence="10" key="1">
    <citation type="journal article" date="2023" name="Arch. Microbiol.">
        <title>Desulfoferula mesophilus gen. nov. sp. nov., a mesophilic sulfate-reducing bacterium isolated from a brackish lake sediment.</title>
        <authorList>
            <person name="Watanabe T."/>
            <person name="Yabe T."/>
            <person name="Tsuji J.M."/>
            <person name="Fukui M."/>
        </authorList>
    </citation>
    <scope>NUCLEOTIDE SEQUENCE [LARGE SCALE GENOMIC DNA]</scope>
    <source>
        <strain evidence="10">12FAK</strain>
    </source>
</reference>
<dbReference type="InterPro" id="IPR027417">
    <property type="entry name" value="P-loop_NTPase"/>
</dbReference>
<keyword evidence="5" id="KW-0378">Hydrolase</keyword>
<keyword evidence="10" id="KW-1185">Reference proteome</keyword>
<dbReference type="EMBL" id="AP028679">
    <property type="protein sequence ID" value="BEQ15830.1"/>
    <property type="molecule type" value="Genomic_DNA"/>
</dbReference>
<dbReference type="NCBIfam" id="TIGR00073">
    <property type="entry name" value="hypB"/>
    <property type="match status" value="1"/>
</dbReference>
<dbReference type="GO" id="GO:0005525">
    <property type="term" value="F:GTP binding"/>
    <property type="evidence" value="ECO:0007669"/>
    <property type="project" value="UniProtKB-KW"/>
</dbReference>